<dbReference type="InterPro" id="IPR004291">
    <property type="entry name" value="Transposase_IS66_central"/>
</dbReference>
<keyword evidence="3" id="KW-1185">Reference proteome</keyword>
<evidence type="ECO:0000259" key="1">
    <source>
        <dbReference type="Pfam" id="PF03050"/>
    </source>
</evidence>
<dbReference type="EMBL" id="JBGMEK010000178">
    <property type="protein sequence ID" value="MFA0813949.1"/>
    <property type="molecule type" value="Genomic_DNA"/>
</dbReference>
<feature type="domain" description="Transposase IS66 central" evidence="1">
    <location>
        <begin position="5"/>
        <end position="49"/>
    </location>
</feature>
<dbReference type="Pfam" id="PF03050">
    <property type="entry name" value="DDE_Tnp_IS66"/>
    <property type="match status" value="1"/>
</dbReference>
<dbReference type="Proteomes" id="UP001569428">
    <property type="component" value="Unassembled WGS sequence"/>
</dbReference>
<gene>
    <name evidence="2" type="ORF">ACCI49_24075</name>
</gene>
<evidence type="ECO:0000313" key="2">
    <source>
        <dbReference type="EMBL" id="MFA0813949.1"/>
    </source>
</evidence>
<sequence length="61" mass="6891">MSGPNWNGLCAILINDGRLDIDNDLTEQEIKPFVMARNNFLFASSVKALQQYAFSLFDPHC</sequence>
<accession>A0ABV4P7M7</accession>
<reference evidence="2 3" key="1">
    <citation type="submission" date="2024-08" db="EMBL/GenBank/DDBJ databases">
        <authorList>
            <person name="Ishaq N."/>
        </authorList>
    </citation>
    <scope>NUCLEOTIDE SEQUENCE [LARGE SCALE GENOMIC DNA]</scope>
    <source>
        <strain evidence="2 3">DSM 18651</strain>
    </source>
</reference>
<comment type="caution">
    <text evidence="2">The sequence shown here is derived from an EMBL/GenBank/DDBJ whole genome shotgun (WGS) entry which is preliminary data.</text>
</comment>
<dbReference type="RefSeq" id="WP_371841789.1">
    <property type="nucleotide sequence ID" value="NZ_JBGMEK010000178.1"/>
</dbReference>
<evidence type="ECO:0000313" key="3">
    <source>
        <dbReference type="Proteomes" id="UP001569428"/>
    </source>
</evidence>
<name>A0ABV4P7M7_9GAMM</name>
<protein>
    <submittedName>
        <fullName evidence="2">Transposase</fullName>
    </submittedName>
</protein>
<proteinExistence type="predicted"/>
<organism evidence="2 3">
    <name type="scientific">Microbulbifer epialgicus</name>
    <dbReference type="NCBI Taxonomy" id="393907"/>
    <lineage>
        <taxon>Bacteria</taxon>
        <taxon>Pseudomonadati</taxon>
        <taxon>Pseudomonadota</taxon>
        <taxon>Gammaproteobacteria</taxon>
        <taxon>Cellvibrionales</taxon>
        <taxon>Microbulbiferaceae</taxon>
        <taxon>Microbulbifer</taxon>
    </lineage>
</organism>